<dbReference type="PANTHER" id="PTHR42713">
    <property type="entry name" value="HISTIDINE KINASE-RELATED"/>
    <property type="match status" value="1"/>
</dbReference>
<dbReference type="Proteomes" id="UP001595755">
    <property type="component" value="Unassembled WGS sequence"/>
</dbReference>
<keyword evidence="2" id="KW-0963">Cytoplasm</keyword>
<keyword evidence="7" id="KW-0804">Transcription</keyword>
<dbReference type="Gene3D" id="3.40.50.2300">
    <property type="match status" value="1"/>
</dbReference>
<comment type="caution">
    <text evidence="11">The sequence shown here is derived from an EMBL/GenBank/DDBJ whole genome shotgun (WGS) entry which is preliminary data.</text>
</comment>
<dbReference type="InterPro" id="IPR051552">
    <property type="entry name" value="HptR"/>
</dbReference>
<sequence>MFQLLIVDDEASVVDSLADTLPWSDIGITGVFKAYSGAEALGMMRMNSIDIVISDIQMPGMSGIELLERIRKSWRKTKCIVLSGFAEFSYAQQAIRHNSYDYLLKPIGDSEILDKVQAVVRLLQEERQEDRSYQQAMKAFRENLPKIRGELLNGLLQGKRYSEQRLAEELEMVSVNVRKDDCFALMLMRLEQGFADMGFLSLSLMEYAIGNIAEELFEDRFRLWMCKDVHGYLLFLVTLNGERFPEEKDVPPLRSPAKEDAELFQLAASQLQNSVKQYLKGSVSVIVSGWGLFPQDANGLYQSLLASLRTMLGDQDDLFISVPDEQEPLVVPSLQALYEPPMLVHLLESGDWQAIGVKLEHIFGELHAKGAESSEHLVEVFFFIYSAFSSFAHKNGRRVEEMLGPGLSDLRELSACRSADALRSWASQALDHMQRDMERETRSTRETVVRKIQDFVRKHLGDDVSLLAIADYMYMHPVHVSRIYKLVAGENLSDYVLRLKMEKAVELLTGSTLKNYEIALRLGYQNPNYFIKVFKKYYSVTPQEYRLKLPD</sequence>
<keyword evidence="3 8" id="KW-0597">Phosphoprotein</keyword>
<dbReference type="SMART" id="SM00448">
    <property type="entry name" value="REC"/>
    <property type="match status" value="1"/>
</dbReference>
<gene>
    <name evidence="11" type="ORF">ACFO1S_02560</name>
</gene>
<evidence type="ECO:0000256" key="2">
    <source>
        <dbReference type="ARBA" id="ARBA00022490"/>
    </source>
</evidence>
<evidence type="ECO:0000256" key="7">
    <source>
        <dbReference type="ARBA" id="ARBA00023163"/>
    </source>
</evidence>
<name>A0ABV8S5Z6_9BACL</name>
<evidence type="ECO:0000256" key="4">
    <source>
        <dbReference type="ARBA" id="ARBA00023012"/>
    </source>
</evidence>
<feature type="domain" description="HTH araC/xylS-type" evidence="9">
    <location>
        <begin position="450"/>
        <end position="548"/>
    </location>
</feature>
<dbReference type="Gene3D" id="1.10.10.60">
    <property type="entry name" value="Homeodomain-like"/>
    <property type="match status" value="2"/>
</dbReference>
<dbReference type="CDD" id="cd17536">
    <property type="entry name" value="REC_YesN-like"/>
    <property type="match status" value="1"/>
</dbReference>
<dbReference type="InterPro" id="IPR001789">
    <property type="entry name" value="Sig_transdc_resp-reg_receiver"/>
</dbReference>
<evidence type="ECO:0000256" key="5">
    <source>
        <dbReference type="ARBA" id="ARBA00023015"/>
    </source>
</evidence>
<dbReference type="RefSeq" id="WP_204600805.1">
    <property type="nucleotide sequence ID" value="NZ_JBHSED010000003.1"/>
</dbReference>
<proteinExistence type="predicted"/>
<reference evidence="12" key="1">
    <citation type="journal article" date="2019" name="Int. J. Syst. Evol. Microbiol.">
        <title>The Global Catalogue of Microorganisms (GCM) 10K type strain sequencing project: providing services to taxonomists for standard genome sequencing and annotation.</title>
        <authorList>
            <consortium name="The Broad Institute Genomics Platform"/>
            <consortium name="The Broad Institute Genome Sequencing Center for Infectious Disease"/>
            <person name="Wu L."/>
            <person name="Ma J."/>
        </authorList>
    </citation>
    <scope>NUCLEOTIDE SEQUENCE [LARGE SCALE GENOMIC DNA]</scope>
    <source>
        <strain evidence="12">CGMCC 4.1641</strain>
    </source>
</reference>
<evidence type="ECO:0000313" key="11">
    <source>
        <dbReference type="EMBL" id="MFC4302322.1"/>
    </source>
</evidence>
<evidence type="ECO:0000256" key="3">
    <source>
        <dbReference type="ARBA" id="ARBA00022553"/>
    </source>
</evidence>
<organism evidence="11 12">
    <name type="scientific">Cohnella boryungensis</name>
    <dbReference type="NCBI Taxonomy" id="768479"/>
    <lineage>
        <taxon>Bacteria</taxon>
        <taxon>Bacillati</taxon>
        <taxon>Bacillota</taxon>
        <taxon>Bacilli</taxon>
        <taxon>Bacillales</taxon>
        <taxon>Paenibacillaceae</taxon>
        <taxon>Cohnella</taxon>
    </lineage>
</organism>
<accession>A0ABV8S5Z6</accession>
<evidence type="ECO:0000259" key="10">
    <source>
        <dbReference type="PROSITE" id="PS50110"/>
    </source>
</evidence>
<keyword evidence="5" id="KW-0805">Transcription regulation</keyword>
<dbReference type="InterPro" id="IPR009057">
    <property type="entry name" value="Homeodomain-like_sf"/>
</dbReference>
<evidence type="ECO:0000313" key="12">
    <source>
        <dbReference type="Proteomes" id="UP001595755"/>
    </source>
</evidence>
<dbReference type="SUPFAM" id="SSF52172">
    <property type="entry name" value="CheY-like"/>
    <property type="match status" value="1"/>
</dbReference>
<feature type="domain" description="Response regulatory" evidence="10">
    <location>
        <begin position="3"/>
        <end position="120"/>
    </location>
</feature>
<dbReference type="InterPro" id="IPR020449">
    <property type="entry name" value="Tscrpt_reg_AraC-type_HTH"/>
</dbReference>
<evidence type="ECO:0000259" key="9">
    <source>
        <dbReference type="PROSITE" id="PS01124"/>
    </source>
</evidence>
<dbReference type="InterPro" id="IPR018060">
    <property type="entry name" value="HTH_AraC"/>
</dbReference>
<dbReference type="PRINTS" id="PR00032">
    <property type="entry name" value="HTHARAC"/>
</dbReference>
<comment type="subcellular location">
    <subcellularLocation>
        <location evidence="1">Cytoplasm</location>
    </subcellularLocation>
</comment>
<evidence type="ECO:0000256" key="6">
    <source>
        <dbReference type="ARBA" id="ARBA00023125"/>
    </source>
</evidence>
<protein>
    <submittedName>
        <fullName evidence="11">Response regulator</fullName>
    </submittedName>
</protein>
<keyword evidence="6" id="KW-0238">DNA-binding</keyword>
<feature type="modified residue" description="4-aspartylphosphate" evidence="8">
    <location>
        <position position="55"/>
    </location>
</feature>
<dbReference type="SUPFAM" id="SSF46689">
    <property type="entry name" value="Homeodomain-like"/>
    <property type="match status" value="1"/>
</dbReference>
<dbReference type="PANTHER" id="PTHR42713:SF3">
    <property type="entry name" value="TRANSCRIPTIONAL REGULATORY PROTEIN HPTR"/>
    <property type="match status" value="1"/>
</dbReference>
<dbReference type="InterPro" id="IPR011006">
    <property type="entry name" value="CheY-like_superfamily"/>
</dbReference>
<dbReference type="PROSITE" id="PS01124">
    <property type="entry name" value="HTH_ARAC_FAMILY_2"/>
    <property type="match status" value="1"/>
</dbReference>
<keyword evidence="4" id="KW-0902">Two-component regulatory system</keyword>
<dbReference type="Pfam" id="PF12833">
    <property type="entry name" value="HTH_18"/>
    <property type="match status" value="1"/>
</dbReference>
<dbReference type="EMBL" id="JBHSED010000003">
    <property type="protein sequence ID" value="MFC4302322.1"/>
    <property type="molecule type" value="Genomic_DNA"/>
</dbReference>
<dbReference type="SMART" id="SM00342">
    <property type="entry name" value="HTH_ARAC"/>
    <property type="match status" value="1"/>
</dbReference>
<evidence type="ECO:0000256" key="8">
    <source>
        <dbReference type="PROSITE-ProRule" id="PRU00169"/>
    </source>
</evidence>
<dbReference type="Pfam" id="PF00072">
    <property type="entry name" value="Response_reg"/>
    <property type="match status" value="1"/>
</dbReference>
<dbReference type="PROSITE" id="PS50110">
    <property type="entry name" value="RESPONSE_REGULATORY"/>
    <property type="match status" value="1"/>
</dbReference>
<evidence type="ECO:0000256" key="1">
    <source>
        <dbReference type="ARBA" id="ARBA00004496"/>
    </source>
</evidence>
<keyword evidence="12" id="KW-1185">Reference proteome</keyword>